<dbReference type="AlphaFoldDB" id="E3N1Z3"/>
<dbReference type="FunCoup" id="E3N1Z3">
    <property type="interactions" value="418"/>
</dbReference>
<organism evidence="3">
    <name type="scientific">Caenorhabditis remanei</name>
    <name type="common">Caenorhabditis vulgaris</name>
    <dbReference type="NCBI Taxonomy" id="31234"/>
    <lineage>
        <taxon>Eukaryota</taxon>
        <taxon>Metazoa</taxon>
        <taxon>Ecdysozoa</taxon>
        <taxon>Nematoda</taxon>
        <taxon>Chromadorea</taxon>
        <taxon>Rhabditida</taxon>
        <taxon>Rhabditina</taxon>
        <taxon>Rhabditomorpha</taxon>
        <taxon>Rhabditoidea</taxon>
        <taxon>Rhabditidae</taxon>
        <taxon>Peloderinae</taxon>
        <taxon>Caenorhabditis</taxon>
    </lineage>
</organism>
<dbReference type="OrthoDB" id="5798207at2759"/>
<proteinExistence type="predicted"/>
<dbReference type="PANTHER" id="PTHR31379:SF3">
    <property type="entry name" value="F-BOX C PROTEIN-RELATED"/>
    <property type="match status" value="1"/>
</dbReference>
<dbReference type="Pfam" id="PF12078">
    <property type="entry name" value="DUF3557"/>
    <property type="match status" value="1"/>
</dbReference>
<keyword evidence="3" id="KW-1185">Reference proteome</keyword>
<accession>E3N1Z3</accession>
<dbReference type="Proteomes" id="UP000008281">
    <property type="component" value="Unassembled WGS sequence"/>
</dbReference>
<evidence type="ECO:0008006" key="4">
    <source>
        <dbReference type="Google" id="ProtNLM"/>
    </source>
</evidence>
<dbReference type="InParanoid" id="E3N1Z3"/>
<dbReference type="EMBL" id="DS268511">
    <property type="protein sequence ID" value="EFO83993.1"/>
    <property type="molecule type" value="Genomic_DNA"/>
</dbReference>
<protein>
    <recommendedName>
        <fullName evidence="4">F-box associated domain-containing protein</fullName>
    </recommendedName>
</protein>
<sequence>MDNLNQPRRRPLGYDGLKSVLKSMSVEKRWSFRQEVHNHLPTLRSINSLLPYTIENAIIWEDELHINRTKWAFRKNPEQSNPNDDDPNQTTISFFDHDSLKRCQEFRVNKTLDEAFEKCFNVYFKNGSNIQELDLSGVPKFLCDRDGSADFKLNILSLSTLSTTVDSFDSFIRFVNLDRLDHISLVLDGSEHGEELRMLEKPAIINCKNLDLEAYARRSLINFCTGLRNRNLVLNHNKFDVNDLRMLIENWKTSDRPIGTCFCLLLCVDDMLHHLELQNTFPVEIQRDSIEIQGIGIKMDDNRDLVLYNGEHQVEEGAFAALKMEVIASGSAKKIGDSEVSAKEADEGEPNEKRARQ</sequence>
<reference evidence="2" key="1">
    <citation type="submission" date="2007-07" db="EMBL/GenBank/DDBJ databases">
        <title>PCAP assembly of the Caenorhabditis remanei genome.</title>
        <authorList>
            <consortium name="The Caenorhabditis remanei Sequencing Consortium"/>
            <person name="Wilson R.K."/>
        </authorList>
    </citation>
    <scope>NUCLEOTIDE SEQUENCE [LARGE SCALE GENOMIC DNA]</scope>
    <source>
        <strain evidence="2">PB4641</strain>
    </source>
</reference>
<evidence type="ECO:0000313" key="3">
    <source>
        <dbReference type="Proteomes" id="UP000008281"/>
    </source>
</evidence>
<evidence type="ECO:0000256" key="1">
    <source>
        <dbReference type="SAM" id="MobiDB-lite"/>
    </source>
</evidence>
<feature type="compositionally biased region" description="Basic and acidic residues" evidence="1">
    <location>
        <begin position="334"/>
        <end position="357"/>
    </location>
</feature>
<gene>
    <name evidence="2" type="ORF">CRE_17372</name>
</gene>
<feature type="region of interest" description="Disordered" evidence="1">
    <location>
        <begin position="332"/>
        <end position="357"/>
    </location>
</feature>
<dbReference type="HOGENOM" id="CLU_070168_0_0_1"/>
<dbReference type="PANTHER" id="PTHR31379">
    <property type="entry name" value="F-BOX C PROTEIN-RELATED-RELATED"/>
    <property type="match status" value="1"/>
</dbReference>
<evidence type="ECO:0000313" key="2">
    <source>
        <dbReference type="EMBL" id="EFO83993.1"/>
    </source>
</evidence>
<name>E3N1Z3_CAERE</name>
<dbReference type="InterPro" id="IPR021942">
    <property type="entry name" value="DUF3557"/>
</dbReference>